<evidence type="ECO:0000313" key="2">
    <source>
        <dbReference type="Proteomes" id="UP001174196"/>
    </source>
</evidence>
<name>A0ABT8IRH5_9BACL</name>
<sequence length="215" mass="24611">MNGEVCFVGGASAAGKTEITTILEEKFGMKRYKLKWALLEAGVRKGLDRSVIPDHYDILIKDATNILLNEVIPEYKRVVLDVHYGVQVNFSTSLARQQKTVEDLSEPYQSGIDRKLVKLLAQTVTKLGFILVVAPRSDILSRRIQRQAEGKPYRSLNPLSIDQEQGAELSWFNHYVNIARRARRTTFYERIRQGIVLNSDGSFEYAIEEIYKIFR</sequence>
<evidence type="ECO:0000313" key="1">
    <source>
        <dbReference type="EMBL" id="MDN4594689.1"/>
    </source>
</evidence>
<accession>A0ABT8IRH5</accession>
<evidence type="ECO:0008006" key="3">
    <source>
        <dbReference type="Google" id="ProtNLM"/>
    </source>
</evidence>
<protein>
    <recommendedName>
        <fullName evidence="3">NadR/Ttd14 AAA domain-containing protein</fullName>
    </recommendedName>
</protein>
<proteinExistence type="predicted"/>
<comment type="caution">
    <text evidence="1">The sequence shown here is derived from an EMBL/GenBank/DDBJ whole genome shotgun (WGS) entry which is preliminary data.</text>
</comment>
<reference evidence="1" key="1">
    <citation type="submission" date="2022-08" db="EMBL/GenBank/DDBJ databases">
        <title>Polycladomyces zharkentsis sp. nov., a novel thermophilic CMC and starch-degrading bacterium isolated from a geothermal spring in Kazakhstan.</title>
        <authorList>
            <person name="Mashzhan A."/>
            <person name="Kistaubaeva A."/>
            <person name="Javier-Lopez R."/>
            <person name="Birkeland N.-K."/>
        </authorList>
    </citation>
    <scope>NUCLEOTIDE SEQUENCE</scope>
    <source>
        <strain evidence="1">KSR 13</strain>
    </source>
</reference>
<dbReference type="Gene3D" id="3.40.50.300">
    <property type="entry name" value="P-loop containing nucleotide triphosphate hydrolases"/>
    <property type="match status" value="1"/>
</dbReference>
<dbReference type="Proteomes" id="UP001174196">
    <property type="component" value="Unassembled WGS sequence"/>
</dbReference>
<dbReference type="RefSeq" id="WP_301239493.1">
    <property type="nucleotide sequence ID" value="NZ_JANRHH010000044.1"/>
</dbReference>
<gene>
    <name evidence="1" type="ORF">NWF35_12495</name>
</gene>
<dbReference type="EMBL" id="JANRHH010000044">
    <property type="protein sequence ID" value="MDN4594689.1"/>
    <property type="molecule type" value="Genomic_DNA"/>
</dbReference>
<organism evidence="1 2">
    <name type="scientific">Polycladomyces subterraneus</name>
    <dbReference type="NCBI Taxonomy" id="1016997"/>
    <lineage>
        <taxon>Bacteria</taxon>
        <taxon>Bacillati</taxon>
        <taxon>Bacillota</taxon>
        <taxon>Bacilli</taxon>
        <taxon>Bacillales</taxon>
        <taxon>Thermoactinomycetaceae</taxon>
        <taxon>Polycladomyces</taxon>
    </lineage>
</organism>
<keyword evidence="2" id="KW-1185">Reference proteome</keyword>
<dbReference type="InterPro" id="IPR027417">
    <property type="entry name" value="P-loop_NTPase"/>
</dbReference>
<dbReference type="SUPFAM" id="SSF52540">
    <property type="entry name" value="P-loop containing nucleoside triphosphate hydrolases"/>
    <property type="match status" value="1"/>
</dbReference>